<name>A0ACC5R9A0_9HYPH</name>
<organism evidence="1 2">
    <name type="scientific">Taklimakanibacter albus</name>
    <dbReference type="NCBI Taxonomy" id="2800327"/>
    <lineage>
        <taxon>Bacteria</taxon>
        <taxon>Pseudomonadati</taxon>
        <taxon>Pseudomonadota</taxon>
        <taxon>Alphaproteobacteria</taxon>
        <taxon>Hyphomicrobiales</taxon>
        <taxon>Aestuariivirgaceae</taxon>
        <taxon>Taklimakanibacter</taxon>
    </lineage>
</organism>
<dbReference type="EMBL" id="JAENHL010000008">
    <property type="protein sequence ID" value="MBK1869239.1"/>
    <property type="molecule type" value="Genomic_DNA"/>
</dbReference>
<comment type="caution">
    <text evidence="1">The sequence shown here is derived from an EMBL/GenBank/DDBJ whole genome shotgun (WGS) entry which is preliminary data.</text>
</comment>
<accession>A0ACC5R9A0</accession>
<keyword evidence="1" id="KW-0808">Transferase</keyword>
<gene>
    <name evidence="1" type="ORF">JHL16_22960</name>
</gene>
<protein>
    <submittedName>
        <fullName evidence="1">CoA transferase</fullName>
    </submittedName>
</protein>
<evidence type="ECO:0000313" key="1">
    <source>
        <dbReference type="EMBL" id="MBK1869239.1"/>
    </source>
</evidence>
<sequence>MAGPLQNIRVLDLTRVLAGPWSTQILADFGAEVIKIEKPGEGDDTRGWGPPFLTNPDGSRGDAAYYLSANRGKQSVAIDMAKPEGQKLLQDLARNSDVVMENFKVGGLKKYGLDYESLKAINPKLIYCSITGFGQTGPYAQRAGYDFMIQGMGGIMSITGQPDGTPGAEPVKTGVAFADVFTGLYATIGVLAALHHRDKTGEGQYLDLALLDSQVAVLANQALNFLVGGKAPKRLGNAHPNIVPYQTFATADGFVIIAVGNDRQFREYTKIAGVPEVAQDPRFLTNSDRVGNREALIALLVEPMKQRKTAEWIAALEAAAVPCGPINTIDQVFADPQVEARGLNVTLARADGTKTPGVANPVRFSATPIEYSTAPPALGNATEEVLRRVLGLTPEQVGKLRDSASIG</sequence>
<proteinExistence type="predicted"/>
<keyword evidence="2" id="KW-1185">Reference proteome</keyword>
<reference evidence="1" key="1">
    <citation type="submission" date="2021-01" db="EMBL/GenBank/DDBJ databases">
        <authorList>
            <person name="Sun Q."/>
        </authorList>
    </citation>
    <scope>NUCLEOTIDE SEQUENCE</scope>
    <source>
        <strain evidence="1">YIM B02566</strain>
    </source>
</reference>
<evidence type="ECO:0000313" key="2">
    <source>
        <dbReference type="Proteomes" id="UP000616151"/>
    </source>
</evidence>
<dbReference type="Proteomes" id="UP000616151">
    <property type="component" value="Unassembled WGS sequence"/>
</dbReference>